<dbReference type="GO" id="GO:0003990">
    <property type="term" value="F:acetylcholinesterase activity"/>
    <property type="evidence" value="ECO:0007669"/>
    <property type="project" value="TreeGrafter"/>
</dbReference>
<dbReference type="AlphaFoldDB" id="A0AAD8BVA2"/>
<evidence type="ECO:0000259" key="4">
    <source>
        <dbReference type="Pfam" id="PF00135"/>
    </source>
</evidence>
<evidence type="ECO:0000313" key="6">
    <source>
        <dbReference type="Proteomes" id="UP001233172"/>
    </source>
</evidence>
<organism evidence="5 6">
    <name type="scientific">Biomphalaria pfeifferi</name>
    <name type="common">Bloodfluke planorb</name>
    <name type="synonym">Freshwater snail</name>
    <dbReference type="NCBI Taxonomy" id="112525"/>
    <lineage>
        <taxon>Eukaryota</taxon>
        <taxon>Metazoa</taxon>
        <taxon>Spiralia</taxon>
        <taxon>Lophotrochozoa</taxon>
        <taxon>Mollusca</taxon>
        <taxon>Gastropoda</taxon>
        <taxon>Heterobranchia</taxon>
        <taxon>Euthyneura</taxon>
        <taxon>Panpulmonata</taxon>
        <taxon>Hygrophila</taxon>
        <taxon>Lymnaeoidea</taxon>
        <taxon>Planorbidae</taxon>
        <taxon>Biomphalaria</taxon>
    </lineage>
</organism>
<dbReference type="SUPFAM" id="SSF53474">
    <property type="entry name" value="alpha/beta-Hydrolases"/>
    <property type="match status" value="1"/>
</dbReference>
<reference evidence="5" key="2">
    <citation type="submission" date="2023-04" db="EMBL/GenBank/DDBJ databases">
        <authorList>
            <person name="Bu L."/>
            <person name="Lu L."/>
            <person name="Laidemitt M.R."/>
            <person name="Zhang S.M."/>
            <person name="Mutuku M."/>
            <person name="Mkoji G."/>
            <person name="Steinauer M."/>
            <person name="Loker E.S."/>
        </authorList>
    </citation>
    <scope>NUCLEOTIDE SEQUENCE</scope>
    <source>
        <strain evidence="5">KasaAsao</strain>
        <tissue evidence="5">Whole Snail</tissue>
    </source>
</reference>
<dbReference type="Pfam" id="PF00135">
    <property type="entry name" value="COesterase"/>
    <property type="match status" value="1"/>
</dbReference>
<dbReference type="EMBL" id="JASAOG010000033">
    <property type="protein sequence ID" value="KAK0060833.1"/>
    <property type="molecule type" value="Genomic_DNA"/>
</dbReference>
<dbReference type="GO" id="GO:0006581">
    <property type="term" value="P:acetylcholine catabolic process"/>
    <property type="evidence" value="ECO:0007669"/>
    <property type="project" value="TreeGrafter"/>
</dbReference>
<evidence type="ECO:0000313" key="5">
    <source>
        <dbReference type="EMBL" id="KAK0060833.1"/>
    </source>
</evidence>
<feature type="non-terminal residue" evidence="5">
    <location>
        <position position="238"/>
    </location>
</feature>
<keyword evidence="6" id="KW-1185">Reference proteome</keyword>
<dbReference type="InterPro" id="IPR002018">
    <property type="entry name" value="CarbesteraseB"/>
</dbReference>
<evidence type="ECO:0000256" key="2">
    <source>
        <dbReference type="ARBA" id="ARBA00022487"/>
    </source>
</evidence>
<evidence type="ECO:0000256" key="1">
    <source>
        <dbReference type="ARBA" id="ARBA00005964"/>
    </source>
</evidence>
<dbReference type="GO" id="GO:0005886">
    <property type="term" value="C:plasma membrane"/>
    <property type="evidence" value="ECO:0007669"/>
    <property type="project" value="TreeGrafter"/>
</dbReference>
<dbReference type="GO" id="GO:0005615">
    <property type="term" value="C:extracellular space"/>
    <property type="evidence" value="ECO:0007669"/>
    <property type="project" value="TreeGrafter"/>
</dbReference>
<proteinExistence type="inferred from homology"/>
<dbReference type="InterPro" id="IPR029058">
    <property type="entry name" value="AB_hydrolase_fold"/>
</dbReference>
<comment type="caution">
    <text evidence="5">The sequence shown here is derived from an EMBL/GenBank/DDBJ whole genome shotgun (WGS) entry which is preliminary data.</text>
</comment>
<evidence type="ECO:0000256" key="3">
    <source>
        <dbReference type="ARBA" id="ARBA00022801"/>
    </source>
</evidence>
<protein>
    <submittedName>
        <fullName evidence="5">Acetylcholinesterase</fullName>
    </submittedName>
</protein>
<dbReference type="Proteomes" id="UP001233172">
    <property type="component" value="Unassembled WGS sequence"/>
</dbReference>
<gene>
    <name evidence="5" type="ORF">Bpfe_009702</name>
</gene>
<keyword evidence="2" id="KW-0719">Serine esterase</keyword>
<dbReference type="InterPro" id="IPR050654">
    <property type="entry name" value="AChE-related_enzymes"/>
</dbReference>
<sequence>PSNYSSSVSQVLAPFGENYTKTIVRDIVANEYYDNLPPWEKPKNYLESVENLSSDTLFKCSVMTFAQLYTLYVGGEVYVYSYEHRESILDWPEWFGVPHGYELGFFFGVPFKNSSIYRASELSLSEEVMKRVANFARTSNPNYPEVKVEWPKYSFPNVSYLEITENSTSVKVGLRQRPCDFWTKQVPILTPLDVNTGTIAPPGNTDTKGCVRSNASYTAARLASRIIIFVFMCLNIYE</sequence>
<comment type="similarity">
    <text evidence="1">Belongs to the type-B carboxylesterase/lipase family.</text>
</comment>
<reference evidence="5" key="1">
    <citation type="journal article" date="2023" name="PLoS Negl. Trop. Dis.">
        <title>A genome sequence for Biomphalaria pfeifferi, the major vector snail for the human-infecting parasite Schistosoma mansoni.</title>
        <authorList>
            <person name="Bu L."/>
            <person name="Lu L."/>
            <person name="Laidemitt M.R."/>
            <person name="Zhang S.M."/>
            <person name="Mutuku M."/>
            <person name="Mkoji G."/>
            <person name="Steinauer M."/>
            <person name="Loker E.S."/>
        </authorList>
    </citation>
    <scope>NUCLEOTIDE SEQUENCE</scope>
    <source>
        <strain evidence="5">KasaAsao</strain>
    </source>
</reference>
<dbReference type="PANTHER" id="PTHR43918:SF4">
    <property type="entry name" value="CARBOXYLIC ESTER HYDROLASE"/>
    <property type="match status" value="1"/>
</dbReference>
<dbReference type="Gene3D" id="3.40.50.1820">
    <property type="entry name" value="alpha/beta hydrolase"/>
    <property type="match status" value="1"/>
</dbReference>
<feature type="domain" description="Carboxylesterase type B" evidence="4">
    <location>
        <begin position="28"/>
        <end position="182"/>
    </location>
</feature>
<dbReference type="PANTHER" id="PTHR43918">
    <property type="entry name" value="ACETYLCHOLINESTERASE"/>
    <property type="match status" value="1"/>
</dbReference>
<keyword evidence="3" id="KW-0378">Hydrolase</keyword>
<name>A0AAD8BVA2_BIOPF</name>
<accession>A0AAD8BVA2</accession>
<dbReference type="GO" id="GO:0019695">
    <property type="term" value="P:choline metabolic process"/>
    <property type="evidence" value="ECO:0007669"/>
    <property type="project" value="TreeGrafter"/>
</dbReference>